<keyword evidence="3" id="KW-1185">Reference proteome</keyword>
<name>W0DUK4_9GAMM</name>
<sequence>METNKREIWEIDAAQLGEILNVTDRRIRQLHEQNEIPRNKRGLYDVTWAVHWQAGKRALNQHRARQFTPLQLVAIGWLAAMIAIDPDKLYQDDIDAFTEAAARWGVTPGGVTGLLMIAAAALGKTSRYVTGGRENA</sequence>
<organism evidence="2 3">
    <name type="scientific">Thiomicrospira aerophila AL3</name>
    <dbReference type="NCBI Taxonomy" id="717772"/>
    <lineage>
        <taxon>Bacteria</taxon>
        <taxon>Pseudomonadati</taxon>
        <taxon>Pseudomonadota</taxon>
        <taxon>Gammaproteobacteria</taxon>
        <taxon>Thiotrichales</taxon>
        <taxon>Piscirickettsiaceae</taxon>
        <taxon>Thiomicrospira</taxon>
    </lineage>
</organism>
<evidence type="ECO:0000256" key="1">
    <source>
        <dbReference type="SAM" id="Phobius"/>
    </source>
</evidence>
<reference evidence="2 3" key="1">
    <citation type="submission" date="2013-12" db="EMBL/GenBank/DDBJ databases">
        <authorList>
            <consortium name="DOE Joint Genome Institute"/>
            <person name="Kappler U."/>
            <person name="Huntemann M."/>
            <person name="Han J."/>
            <person name="Chen A."/>
            <person name="Kyrpides N."/>
            <person name="Mavromatis K."/>
            <person name="Markowitz V."/>
            <person name="Palaniappan K."/>
            <person name="Ivanova N."/>
            <person name="Schaumberg A."/>
            <person name="Pati A."/>
            <person name="Liolios K."/>
            <person name="Nordberg H.P."/>
            <person name="Cantor M.N."/>
            <person name="Hua S.X."/>
            <person name="Woyke T."/>
        </authorList>
    </citation>
    <scope>NUCLEOTIDE SEQUENCE [LARGE SCALE GENOMIC DNA]</scope>
    <source>
        <strain evidence="3">AL2</strain>
    </source>
</reference>
<feature type="transmembrane region" description="Helical" evidence="1">
    <location>
        <begin position="104"/>
        <end position="123"/>
    </location>
</feature>
<dbReference type="AlphaFoldDB" id="W0DUK4"/>
<evidence type="ECO:0000313" key="3">
    <source>
        <dbReference type="Proteomes" id="UP000005380"/>
    </source>
</evidence>
<dbReference type="HOGENOM" id="CLU_1874488_0_0_6"/>
<keyword evidence="1" id="KW-0472">Membrane</keyword>
<keyword evidence="1" id="KW-1133">Transmembrane helix</keyword>
<proteinExistence type="predicted"/>
<evidence type="ECO:0000313" key="2">
    <source>
        <dbReference type="EMBL" id="AHF02255.1"/>
    </source>
</evidence>
<feature type="transmembrane region" description="Helical" evidence="1">
    <location>
        <begin position="67"/>
        <end position="84"/>
    </location>
</feature>
<dbReference type="RefSeq" id="WP_006460441.1">
    <property type="nucleotide sequence ID" value="NZ_CP007030.1"/>
</dbReference>
<dbReference type="STRING" id="717772.THIAE_05765"/>
<keyword evidence="1" id="KW-0812">Transmembrane</keyword>
<accession>W0DUK4</accession>
<dbReference type="EMBL" id="CP007030">
    <property type="protein sequence ID" value="AHF02255.1"/>
    <property type="molecule type" value="Genomic_DNA"/>
</dbReference>
<dbReference type="InParanoid" id="W0DUK4"/>
<dbReference type="KEGG" id="tao:THIAE_05765"/>
<protein>
    <submittedName>
        <fullName evidence="2">Uncharacterized protein</fullName>
    </submittedName>
</protein>
<gene>
    <name evidence="2" type="ORF">THIAE_05765</name>
</gene>
<dbReference type="Proteomes" id="UP000005380">
    <property type="component" value="Chromosome"/>
</dbReference>